<name>A0ABS1FT49_9FLAO</name>
<dbReference type="InterPro" id="IPR014710">
    <property type="entry name" value="RmlC-like_jellyroll"/>
</dbReference>
<gene>
    <name evidence="1" type="ORF">JHL15_07580</name>
</gene>
<dbReference type="SUPFAM" id="SSF51206">
    <property type="entry name" value="cAMP-binding domain-like"/>
    <property type="match status" value="1"/>
</dbReference>
<reference evidence="2" key="1">
    <citation type="submission" date="2021-01" db="EMBL/GenBank/DDBJ databases">
        <title>Genome public.</title>
        <authorList>
            <person name="Liu C."/>
            <person name="Sun Q."/>
        </authorList>
    </citation>
    <scope>NUCLEOTIDE SEQUENCE [LARGE SCALE GENOMIC DNA]</scope>
    <source>
        <strain evidence="2">YIM B02567</strain>
    </source>
</reference>
<dbReference type="InterPro" id="IPR018490">
    <property type="entry name" value="cNMP-bd_dom_sf"/>
</dbReference>
<sequence length="194" mass="22843">MDHYYETLFKYIEQIVILPETDKMQCIETFKPIRIPKDTILEKAGSIPKYHNFIVSGQMRNFYLNDHGEEVTVDLNDGPRFFTSYYHFVNQTVSDQNLHCITDCELLRITFESAAATAQTSQTQKDFTIKLFERIQEEDRQRMNDLTTLTAEQRYLKLIAQQPNIIKNVPLKYISSYLGIKPESLSRIRRELFS</sequence>
<dbReference type="RefSeq" id="WP_200244703.1">
    <property type="nucleotide sequence ID" value="NZ_JAENHK010000007.1"/>
</dbReference>
<evidence type="ECO:0000313" key="1">
    <source>
        <dbReference type="EMBL" id="MBK1895602.1"/>
    </source>
</evidence>
<protein>
    <submittedName>
        <fullName evidence="1">Crp/Fnr family transcriptional regulator</fullName>
    </submittedName>
</protein>
<evidence type="ECO:0000313" key="2">
    <source>
        <dbReference type="Proteomes" id="UP000628669"/>
    </source>
</evidence>
<dbReference type="EMBL" id="JAENHK010000007">
    <property type="protein sequence ID" value="MBK1895602.1"/>
    <property type="molecule type" value="Genomic_DNA"/>
</dbReference>
<comment type="caution">
    <text evidence="1">The sequence shown here is derived from an EMBL/GenBank/DDBJ whole genome shotgun (WGS) entry which is preliminary data.</text>
</comment>
<dbReference type="Gene3D" id="2.60.120.10">
    <property type="entry name" value="Jelly Rolls"/>
    <property type="match status" value="1"/>
</dbReference>
<keyword evidence="2" id="KW-1185">Reference proteome</keyword>
<accession>A0ABS1FT49</accession>
<organism evidence="1 2">
    <name type="scientific">Chryseobacterium paridis</name>
    <dbReference type="NCBI Taxonomy" id="2800328"/>
    <lineage>
        <taxon>Bacteria</taxon>
        <taxon>Pseudomonadati</taxon>
        <taxon>Bacteroidota</taxon>
        <taxon>Flavobacteriia</taxon>
        <taxon>Flavobacteriales</taxon>
        <taxon>Weeksellaceae</taxon>
        <taxon>Chryseobacterium group</taxon>
        <taxon>Chryseobacterium</taxon>
    </lineage>
</organism>
<proteinExistence type="predicted"/>
<dbReference type="Proteomes" id="UP000628669">
    <property type="component" value="Unassembled WGS sequence"/>
</dbReference>